<evidence type="ECO:0000313" key="2">
    <source>
        <dbReference type="EMBL" id="SCM77316.1"/>
    </source>
</evidence>
<sequence length="51" mass="5335">MAKGQVRKTKEARKPKATKPAGAKTASVTDVFAKATEEATHHTGGKKKSVA</sequence>
<feature type="region of interest" description="Disordered" evidence="1">
    <location>
        <begin position="1"/>
        <end position="51"/>
    </location>
</feature>
<proteinExistence type="predicted"/>
<gene>
    <name evidence="2" type="ORF">KL86PLE_41121</name>
</gene>
<organism evidence="2">
    <name type="scientific">uncultured Pleomorphomonas sp</name>
    <dbReference type="NCBI Taxonomy" id="442121"/>
    <lineage>
        <taxon>Bacteria</taxon>
        <taxon>Pseudomonadati</taxon>
        <taxon>Pseudomonadota</taxon>
        <taxon>Alphaproteobacteria</taxon>
        <taxon>Hyphomicrobiales</taxon>
        <taxon>Pleomorphomonadaceae</taxon>
        <taxon>Pleomorphomonas</taxon>
        <taxon>environmental samples</taxon>
    </lineage>
</organism>
<name>A0A212LID9_9HYPH</name>
<evidence type="ECO:0000256" key="1">
    <source>
        <dbReference type="SAM" id="MobiDB-lite"/>
    </source>
</evidence>
<dbReference type="EMBL" id="FMJD01000008">
    <property type="protein sequence ID" value="SCM77316.1"/>
    <property type="molecule type" value="Genomic_DNA"/>
</dbReference>
<reference evidence="2" key="1">
    <citation type="submission" date="2016-08" db="EMBL/GenBank/DDBJ databases">
        <authorList>
            <person name="Seilhamer J.J."/>
        </authorList>
    </citation>
    <scope>NUCLEOTIDE SEQUENCE</scope>
    <source>
        <strain evidence="2">86</strain>
    </source>
</reference>
<protein>
    <submittedName>
        <fullName evidence="2">Uncharacterized protein</fullName>
    </submittedName>
</protein>
<dbReference type="AlphaFoldDB" id="A0A212LID9"/>
<accession>A0A212LID9</accession>
<dbReference type="RefSeq" id="WP_165790784.1">
    <property type="nucleotide sequence ID" value="NZ_LT608334.1"/>
</dbReference>